<dbReference type="RefSeq" id="WP_153139803.1">
    <property type="nucleotide sequence ID" value="NZ_JAPDUX010000003.1"/>
</dbReference>
<accession>A0AA91A8N1</accession>
<organism evidence="1 2">
    <name type="scientific">Segatella copri</name>
    <dbReference type="NCBI Taxonomy" id="165179"/>
    <lineage>
        <taxon>Bacteria</taxon>
        <taxon>Pseudomonadati</taxon>
        <taxon>Bacteroidota</taxon>
        <taxon>Bacteroidia</taxon>
        <taxon>Bacteroidales</taxon>
        <taxon>Prevotellaceae</taxon>
        <taxon>Segatella</taxon>
    </lineage>
</organism>
<dbReference type="AlphaFoldDB" id="A0AA91A8N1"/>
<evidence type="ECO:0000313" key="1">
    <source>
        <dbReference type="EMBL" id="MQO93823.1"/>
    </source>
</evidence>
<protein>
    <submittedName>
        <fullName evidence="1">Uncharacterized protein</fullName>
    </submittedName>
</protein>
<reference evidence="2" key="1">
    <citation type="submission" date="2019-09" db="EMBL/GenBank/DDBJ databases">
        <title>Distinct polysaccharide growth profiles of human intestinal Prevotella copri isolates.</title>
        <authorList>
            <person name="Fehlner-Peach H."/>
            <person name="Magnabosco C."/>
            <person name="Raghavan V."/>
            <person name="Scher J.U."/>
            <person name="Tett A."/>
            <person name="Cox L.M."/>
            <person name="Gottsegen C."/>
            <person name="Watters A."/>
            <person name="Wiltshire- Gordon J.D."/>
            <person name="Segata N."/>
            <person name="Bonneau R."/>
            <person name="Littman D.R."/>
        </authorList>
    </citation>
    <scope>NUCLEOTIDE SEQUENCE [LARGE SCALE GENOMIC DNA]</scope>
    <source>
        <strain evidence="2">iAU3127</strain>
    </source>
</reference>
<proteinExistence type="predicted"/>
<dbReference type="EMBL" id="VZAP01000176">
    <property type="protein sequence ID" value="MQO93823.1"/>
    <property type="molecule type" value="Genomic_DNA"/>
</dbReference>
<comment type="caution">
    <text evidence="1">The sequence shown here is derived from an EMBL/GenBank/DDBJ whole genome shotgun (WGS) entry which is preliminary data.</text>
</comment>
<name>A0AA91A8N1_9BACT</name>
<dbReference type="Proteomes" id="UP000421283">
    <property type="component" value="Unassembled WGS sequence"/>
</dbReference>
<evidence type="ECO:0000313" key="2">
    <source>
        <dbReference type="Proteomes" id="UP000421283"/>
    </source>
</evidence>
<sequence>MNRISVKVKADSWLTTAANEIRQIQTRWGIPSQRKFAVLLGINGRTLAKLYADPPDASLSYGSVQQMFSNLMTSVWTECNTTEDVNQELSLLYQASANVLRAAFPPRQELVKKALHEMEHQQGNGLPIK</sequence>
<gene>
    <name evidence="1" type="ORF">F7D31_14375</name>
</gene>